<dbReference type="InterPro" id="IPR009057">
    <property type="entry name" value="Homeodomain-like_sf"/>
</dbReference>
<comment type="function">
    <text evidence="5">May play the central regulatory role in sporulation. It may be an element of the effector pathway responsible for the activation of sporulation genes in response to nutritional stress. Spo0A may act in concert with spo0H (a sigma factor) to control the expression of some genes that are critical to the sporulation process.</text>
</comment>
<dbReference type="PROSITE" id="PS00041">
    <property type="entry name" value="HTH_ARAC_FAMILY_1"/>
    <property type="match status" value="1"/>
</dbReference>
<reference evidence="10" key="4">
    <citation type="submission" date="2022-11" db="EMBL/GenBank/DDBJ databases">
        <title>Draft genome sequence of Sellimonas catena strain 18CBH55.</title>
        <authorList>
            <person name="Hisatomi A."/>
            <person name="Ohkuma M."/>
            <person name="Sakamoto M."/>
        </authorList>
    </citation>
    <scope>NUCLEOTIDE SEQUENCE</scope>
    <source>
        <strain evidence="10">18CBH55</strain>
    </source>
</reference>
<evidence type="ECO:0000313" key="10">
    <source>
        <dbReference type="EMBL" id="GLG89515.1"/>
    </source>
</evidence>
<dbReference type="SMART" id="SM00448">
    <property type="entry name" value="REC"/>
    <property type="match status" value="1"/>
</dbReference>
<evidence type="ECO:0000256" key="6">
    <source>
        <dbReference type="PROSITE-ProRule" id="PRU00169"/>
    </source>
</evidence>
<accession>A0A9W6CCZ6</accession>
<proteinExistence type="predicted"/>
<gene>
    <name evidence="9" type="ORF">Selli1_08700</name>
    <name evidence="10" type="ORF">Selli2_09420</name>
</gene>
<dbReference type="CDD" id="cd17536">
    <property type="entry name" value="REC_YesN-like"/>
    <property type="match status" value="1"/>
</dbReference>
<dbReference type="PANTHER" id="PTHR43280:SF28">
    <property type="entry name" value="HTH-TYPE TRANSCRIPTIONAL ACTIVATOR RHAS"/>
    <property type="match status" value="1"/>
</dbReference>
<dbReference type="SUPFAM" id="SSF46689">
    <property type="entry name" value="Homeodomain-like"/>
    <property type="match status" value="2"/>
</dbReference>
<sequence length="551" mass="63590">MKLLIVDDEHYIVNYLAALILEHAGEDLEVYKCYSGIEALDLAKTMKIDLALLDIHMPGLSGIDTASGIAGYYPDCRFIFLTAFDNFEHIYAADKLDHSRYLLKTESDEVILDEVFSAIREIQSEAAKLHLLSTASQKSMLLSHLLQQTILKEIFSGGSIDKIIQSLQISFSEFPLDLNSPVFLMYTQIHHRTFQEKYRIHSRTTLEYLQLMDRLCVNKFHYSMLDLEQGTLLWLFQPSFDPSLASEFDLLESLANDFSDYCTDTLHRHVTVVLYPAASDWENIYKNFYTLQQYADSFITKAPLIYSSVNILDDEPSSLFLHSGDYIERTEIDRLLQELTFSLYQGSETDYAAVLKKLEEECTTIRSMHDIRAIKIYMSIALLLLNYIDLYQLQEHLASKIALYQLYYIYDFSSWKEAFHYIGSLSHHLFEIQDSKKTDKNNLLIQKIKLYIGQHLSETINLATISRVVNYNETYISRLFKQLTGISLSEYVSQERIKKAKQLLSSTSESIQNIAAVTGFDTSQYFSIVFKKMTGVSPSTYRKTHLYTRGD</sequence>
<dbReference type="EMBL" id="BSCH01000005">
    <property type="protein sequence ID" value="GLG89515.1"/>
    <property type="molecule type" value="Genomic_DNA"/>
</dbReference>
<reference evidence="9" key="2">
    <citation type="submission" date="2022-11" db="EMBL/GenBank/DDBJ databases">
        <title>Draft genome sequence of Sellimonas catena strain 12EGH17.</title>
        <authorList>
            <person name="Atsushi H."/>
            <person name="Moriya O."/>
            <person name="Mitsuo S."/>
        </authorList>
    </citation>
    <scope>NUCLEOTIDE SEQUENCE</scope>
    <source>
        <strain evidence="9">12EGH17</strain>
    </source>
</reference>
<protein>
    <recommendedName>
        <fullName evidence="1">Stage 0 sporulation protein A homolog</fullName>
    </recommendedName>
</protein>
<dbReference type="Pfam" id="PF12833">
    <property type="entry name" value="HTH_18"/>
    <property type="match status" value="1"/>
</dbReference>
<feature type="modified residue" description="4-aspartylphosphate" evidence="6">
    <location>
        <position position="54"/>
    </location>
</feature>
<evidence type="ECO:0000256" key="1">
    <source>
        <dbReference type="ARBA" id="ARBA00018672"/>
    </source>
</evidence>
<feature type="domain" description="Response regulatory" evidence="8">
    <location>
        <begin position="2"/>
        <end position="119"/>
    </location>
</feature>
<dbReference type="GO" id="GO:0000160">
    <property type="term" value="P:phosphorelay signal transduction system"/>
    <property type="evidence" value="ECO:0007669"/>
    <property type="project" value="InterPro"/>
</dbReference>
<dbReference type="PROSITE" id="PS01124">
    <property type="entry name" value="HTH_ARAC_FAMILY_2"/>
    <property type="match status" value="1"/>
</dbReference>
<dbReference type="RefSeq" id="WP_281844632.1">
    <property type="nucleotide sequence ID" value="NZ_BSBO01000006.1"/>
</dbReference>
<reference evidence="10" key="3">
    <citation type="submission" date="2022-11" db="EMBL/GenBank/DDBJ databases">
        <title>Draft genome sequence of Sellimonas catena strain 18CBH55.</title>
        <authorList>
            <person name="Atsushi H."/>
            <person name="Moriya O."/>
            <person name="Mitsuo S."/>
        </authorList>
    </citation>
    <scope>NUCLEOTIDE SEQUENCE</scope>
    <source>
        <strain evidence="10">18CBH55</strain>
    </source>
</reference>
<name>A0A9W6CCZ6_9FIRM</name>
<dbReference type="Proteomes" id="UP001145145">
    <property type="component" value="Unassembled WGS sequence"/>
</dbReference>
<evidence type="ECO:0000313" key="9">
    <source>
        <dbReference type="EMBL" id="GLG03696.1"/>
    </source>
</evidence>
<dbReference type="SMART" id="SM00342">
    <property type="entry name" value="HTH_ARAC"/>
    <property type="match status" value="1"/>
</dbReference>
<comment type="caution">
    <text evidence="10">The sequence shown here is derived from an EMBL/GenBank/DDBJ whole genome shotgun (WGS) entry which is preliminary data.</text>
</comment>
<evidence type="ECO:0000313" key="12">
    <source>
        <dbReference type="Proteomes" id="UP001145145"/>
    </source>
</evidence>
<dbReference type="Pfam" id="PF00072">
    <property type="entry name" value="Response_reg"/>
    <property type="match status" value="1"/>
</dbReference>
<dbReference type="SUPFAM" id="SSF52172">
    <property type="entry name" value="CheY-like"/>
    <property type="match status" value="1"/>
</dbReference>
<dbReference type="GO" id="GO:0043565">
    <property type="term" value="F:sequence-specific DNA binding"/>
    <property type="evidence" value="ECO:0007669"/>
    <property type="project" value="InterPro"/>
</dbReference>
<dbReference type="InterPro" id="IPR018062">
    <property type="entry name" value="HTH_AraC-typ_CS"/>
</dbReference>
<evidence type="ECO:0000259" key="8">
    <source>
        <dbReference type="PROSITE" id="PS50110"/>
    </source>
</evidence>
<evidence type="ECO:0000313" key="11">
    <source>
        <dbReference type="Proteomes" id="UP001145094"/>
    </source>
</evidence>
<dbReference type="GO" id="GO:0003700">
    <property type="term" value="F:DNA-binding transcription factor activity"/>
    <property type="evidence" value="ECO:0007669"/>
    <property type="project" value="InterPro"/>
</dbReference>
<evidence type="ECO:0000259" key="7">
    <source>
        <dbReference type="PROSITE" id="PS01124"/>
    </source>
</evidence>
<feature type="domain" description="HTH araC/xylS-type" evidence="7">
    <location>
        <begin position="446"/>
        <end position="544"/>
    </location>
</feature>
<dbReference type="PRINTS" id="PR00032">
    <property type="entry name" value="HTHARAC"/>
</dbReference>
<dbReference type="InterPro" id="IPR018060">
    <property type="entry name" value="HTH_AraC"/>
</dbReference>
<dbReference type="InterPro" id="IPR001789">
    <property type="entry name" value="Sig_transdc_resp-reg_receiver"/>
</dbReference>
<evidence type="ECO:0000256" key="2">
    <source>
        <dbReference type="ARBA" id="ARBA00023015"/>
    </source>
</evidence>
<dbReference type="AlphaFoldDB" id="A0A9W6CCZ6"/>
<evidence type="ECO:0000256" key="5">
    <source>
        <dbReference type="ARBA" id="ARBA00024867"/>
    </source>
</evidence>
<keyword evidence="2" id="KW-0805">Transcription regulation</keyword>
<keyword evidence="3" id="KW-0238">DNA-binding</keyword>
<dbReference type="EMBL" id="BSBO01000006">
    <property type="protein sequence ID" value="GLG03696.1"/>
    <property type="molecule type" value="Genomic_DNA"/>
</dbReference>
<reference evidence="10 12" key="5">
    <citation type="journal article" date="2023" name="Int. J. Syst. Evol. Microbiol.">
        <title>Sellimonas catena sp. nov., isolated from human faeces.</title>
        <authorList>
            <person name="Hisatomi A."/>
            <person name="Ohkuma M."/>
            <person name="Sakamoto M."/>
        </authorList>
    </citation>
    <scope>NUCLEOTIDE SEQUENCE</scope>
    <source>
        <strain evidence="9 12">12EGH17</strain>
        <strain evidence="10">18CBH55</strain>
    </source>
</reference>
<evidence type="ECO:0000256" key="3">
    <source>
        <dbReference type="ARBA" id="ARBA00023125"/>
    </source>
</evidence>
<dbReference type="Gene3D" id="3.40.50.2300">
    <property type="match status" value="1"/>
</dbReference>
<dbReference type="Gene3D" id="1.10.10.60">
    <property type="entry name" value="Homeodomain-like"/>
    <property type="match status" value="2"/>
</dbReference>
<organism evidence="10 11">
    <name type="scientific">Sellimonas catena</name>
    <dbReference type="NCBI Taxonomy" id="2994035"/>
    <lineage>
        <taxon>Bacteria</taxon>
        <taxon>Bacillati</taxon>
        <taxon>Bacillota</taxon>
        <taxon>Clostridia</taxon>
        <taxon>Lachnospirales</taxon>
        <taxon>Lachnospiraceae</taxon>
        <taxon>Sellimonas</taxon>
    </lineage>
</organism>
<keyword evidence="12" id="KW-1185">Reference proteome</keyword>
<dbReference type="Proteomes" id="UP001145094">
    <property type="component" value="Unassembled WGS sequence"/>
</dbReference>
<reference evidence="9" key="1">
    <citation type="submission" date="2022-11" db="EMBL/GenBank/DDBJ databases">
        <title>Draft genome sequence of Sellimonas catena strain 12EGH17.</title>
        <authorList>
            <person name="Hisatomi A."/>
            <person name="Ohkuma M."/>
            <person name="Sakamoto M."/>
        </authorList>
    </citation>
    <scope>NUCLEOTIDE SEQUENCE</scope>
    <source>
        <strain evidence="9">12EGH17</strain>
    </source>
</reference>
<dbReference type="PANTHER" id="PTHR43280">
    <property type="entry name" value="ARAC-FAMILY TRANSCRIPTIONAL REGULATOR"/>
    <property type="match status" value="1"/>
</dbReference>
<dbReference type="InterPro" id="IPR011006">
    <property type="entry name" value="CheY-like_superfamily"/>
</dbReference>
<evidence type="ECO:0000256" key="4">
    <source>
        <dbReference type="ARBA" id="ARBA00023163"/>
    </source>
</evidence>
<keyword evidence="4" id="KW-0804">Transcription</keyword>
<dbReference type="InterPro" id="IPR020449">
    <property type="entry name" value="Tscrpt_reg_AraC-type_HTH"/>
</dbReference>
<keyword evidence="6" id="KW-0597">Phosphoprotein</keyword>
<dbReference type="PROSITE" id="PS50110">
    <property type="entry name" value="RESPONSE_REGULATORY"/>
    <property type="match status" value="1"/>
</dbReference>